<evidence type="ECO:0000313" key="2">
    <source>
        <dbReference type="Proteomes" id="UP000478052"/>
    </source>
</evidence>
<dbReference type="EMBL" id="VUJU01004382">
    <property type="protein sequence ID" value="KAF0754542.1"/>
    <property type="molecule type" value="Genomic_DNA"/>
</dbReference>
<keyword evidence="2" id="KW-1185">Reference proteome</keyword>
<feature type="non-terminal residue" evidence="1">
    <location>
        <position position="1"/>
    </location>
</feature>
<accession>A0A6G0YEL5</accession>
<dbReference type="Proteomes" id="UP000478052">
    <property type="component" value="Unassembled WGS sequence"/>
</dbReference>
<protein>
    <submittedName>
        <fullName evidence="1">Zinc finger MYM-type protein 1-like</fullName>
    </submittedName>
</protein>
<gene>
    <name evidence="1" type="ORF">FWK35_00010298</name>
</gene>
<name>A0A6G0YEL5_APHCR</name>
<sequence length="120" mass="14156">DHLNGLVLLSYYRNVVITPDEALNEMVKKPRKIYLVTNELMFSYTYKKVNCLLDQKLPTLFSSFFLVKIIYEIIHTKYLHLIISYIFSKNFTIELIQSTLKRNIHHNGLSLPPQPMKLIL</sequence>
<organism evidence="1 2">
    <name type="scientific">Aphis craccivora</name>
    <name type="common">Cowpea aphid</name>
    <dbReference type="NCBI Taxonomy" id="307492"/>
    <lineage>
        <taxon>Eukaryota</taxon>
        <taxon>Metazoa</taxon>
        <taxon>Ecdysozoa</taxon>
        <taxon>Arthropoda</taxon>
        <taxon>Hexapoda</taxon>
        <taxon>Insecta</taxon>
        <taxon>Pterygota</taxon>
        <taxon>Neoptera</taxon>
        <taxon>Paraneoptera</taxon>
        <taxon>Hemiptera</taxon>
        <taxon>Sternorrhyncha</taxon>
        <taxon>Aphidomorpha</taxon>
        <taxon>Aphidoidea</taxon>
        <taxon>Aphididae</taxon>
        <taxon>Aphidini</taxon>
        <taxon>Aphis</taxon>
        <taxon>Aphis</taxon>
    </lineage>
</organism>
<evidence type="ECO:0000313" key="1">
    <source>
        <dbReference type="EMBL" id="KAF0754542.1"/>
    </source>
</evidence>
<proteinExistence type="predicted"/>
<dbReference type="AlphaFoldDB" id="A0A6G0YEL5"/>
<comment type="caution">
    <text evidence="1">The sequence shown here is derived from an EMBL/GenBank/DDBJ whole genome shotgun (WGS) entry which is preliminary data.</text>
</comment>
<reference evidence="1 2" key="1">
    <citation type="submission" date="2019-08" db="EMBL/GenBank/DDBJ databases">
        <title>Whole genome of Aphis craccivora.</title>
        <authorList>
            <person name="Voronova N.V."/>
            <person name="Shulinski R.S."/>
            <person name="Bandarenka Y.V."/>
            <person name="Zhorov D.G."/>
            <person name="Warner D."/>
        </authorList>
    </citation>
    <scope>NUCLEOTIDE SEQUENCE [LARGE SCALE GENOMIC DNA]</scope>
    <source>
        <strain evidence="1">180601</strain>
        <tissue evidence="1">Whole Body</tissue>
    </source>
</reference>